<dbReference type="InterPro" id="IPR031571">
    <property type="entry name" value="RcpC_dom"/>
</dbReference>
<feature type="domain" description="SAF" evidence="2">
    <location>
        <begin position="50"/>
        <end position="112"/>
    </location>
</feature>
<dbReference type="Gene3D" id="3.90.1210.10">
    <property type="entry name" value="Antifreeze-like/N-acetylneuraminic acid synthase C-terminal domain"/>
    <property type="match status" value="1"/>
</dbReference>
<dbReference type="SMART" id="SM00858">
    <property type="entry name" value="SAF"/>
    <property type="match status" value="1"/>
</dbReference>
<organism evidence="3 4">
    <name type="scientific">Psychromicrobium silvestre</name>
    <dbReference type="NCBI Taxonomy" id="1645614"/>
    <lineage>
        <taxon>Bacteria</taxon>
        <taxon>Bacillati</taxon>
        <taxon>Actinomycetota</taxon>
        <taxon>Actinomycetes</taxon>
        <taxon>Micrococcales</taxon>
        <taxon>Micrococcaceae</taxon>
        <taxon>Psychromicrobium</taxon>
    </lineage>
</organism>
<dbReference type="Proteomes" id="UP000521748">
    <property type="component" value="Unassembled WGS sequence"/>
</dbReference>
<proteinExistence type="predicted"/>
<gene>
    <name evidence="3" type="ORF">FHU41_001400</name>
</gene>
<reference evidence="3 4" key="1">
    <citation type="submission" date="2020-07" db="EMBL/GenBank/DDBJ databases">
        <title>Sequencing the genomes of 1000 actinobacteria strains.</title>
        <authorList>
            <person name="Klenk H.-P."/>
        </authorList>
    </citation>
    <scope>NUCLEOTIDE SEQUENCE [LARGE SCALE GENOMIC DNA]</scope>
    <source>
        <strain evidence="3 4">DSM 102047</strain>
    </source>
</reference>
<keyword evidence="1" id="KW-0732">Signal</keyword>
<protein>
    <submittedName>
        <fullName evidence="3">Flp pilus assembly protein CpaB</fullName>
    </submittedName>
</protein>
<name>A0A7Y9S5Z3_9MICC</name>
<sequence>MDSIKLSISAIFRRLFRLLRRRRRLLAALLLCAAAAVAVEQLTPVDQFTASALSATADLPTGTVLSAAQLKIVRLPPAAVPDAAFNDPEQVIGQQLAAPLRRGQLLTDASLLGHSLLIGAPPGTEAVPVRVADPATMAWLLPGQLVTVVLSIEDQAGRYGPGAVLASAVPVLWIPAKEPGSSSWSTLGESSASGLVLLAAPKNQSKSLAGASSRGKVSLVLVGG</sequence>
<keyword evidence="4" id="KW-1185">Reference proteome</keyword>
<dbReference type="AlphaFoldDB" id="A0A7Y9S5Z3"/>
<accession>A0A7Y9S5Z3</accession>
<dbReference type="Pfam" id="PF16976">
    <property type="entry name" value="RcpC"/>
    <property type="match status" value="1"/>
</dbReference>
<evidence type="ECO:0000256" key="1">
    <source>
        <dbReference type="SAM" id="SignalP"/>
    </source>
</evidence>
<comment type="caution">
    <text evidence="3">The sequence shown here is derived from an EMBL/GenBank/DDBJ whole genome shotgun (WGS) entry which is preliminary data.</text>
</comment>
<dbReference type="CDD" id="cd11614">
    <property type="entry name" value="SAF_CpaB_FlgA_like"/>
    <property type="match status" value="1"/>
</dbReference>
<feature type="signal peptide" evidence="1">
    <location>
        <begin position="1"/>
        <end position="38"/>
    </location>
</feature>
<dbReference type="Pfam" id="PF08666">
    <property type="entry name" value="SAF"/>
    <property type="match status" value="1"/>
</dbReference>
<feature type="chain" id="PRO_5038489915" evidence="1">
    <location>
        <begin position="39"/>
        <end position="224"/>
    </location>
</feature>
<evidence type="ECO:0000313" key="3">
    <source>
        <dbReference type="EMBL" id="NYE95179.1"/>
    </source>
</evidence>
<dbReference type="RefSeq" id="WP_179388857.1">
    <property type="nucleotide sequence ID" value="NZ_JACBYQ010000001.1"/>
</dbReference>
<evidence type="ECO:0000259" key="2">
    <source>
        <dbReference type="SMART" id="SM00858"/>
    </source>
</evidence>
<dbReference type="EMBL" id="JACBYQ010000001">
    <property type="protein sequence ID" value="NYE95179.1"/>
    <property type="molecule type" value="Genomic_DNA"/>
</dbReference>
<dbReference type="InterPro" id="IPR013974">
    <property type="entry name" value="SAF"/>
</dbReference>
<evidence type="ECO:0000313" key="4">
    <source>
        <dbReference type="Proteomes" id="UP000521748"/>
    </source>
</evidence>